<dbReference type="InterPro" id="IPR003812">
    <property type="entry name" value="Fido"/>
</dbReference>
<dbReference type="EMBL" id="PDEP01000008">
    <property type="protein sequence ID" value="PEN06547.1"/>
    <property type="molecule type" value="Genomic_DNA"/>
</dbReference>
<evidence type="ECO:0000313" key="3">
    <source>
        <dbReference type="Proteomes" id="UP000221024"/>
    </source>
</evidence>
<evidence type="ECO:0000313" key="2">
    <source>
        <dbReference type="EMBL" id="PEN06547.1"/>
    </source>
</evidence>
<reference evidence="2 3" key="1">
    <citation type="submission" date="2017-10" db="EMBL/GenBank/DDBJ databases">
        <title>Draft genome of Longimonas halophila.</title>
        <authorList>
            <person name="Goh K.M."/>
            <person name="Shamsir M.S."/>
            <person name="Lim S.W."/>
        </authorList>
    </citation>
    <scope>NUCLEOTIDE SEQUENCE [LARGE SCALE GENOMIC DNA]</scope>
    <source>
        <strain evidence="2 3">KCTC 42399</strain>
    </source>
</reference>
<sequence>MEREYETMAQALVNDGALVDHASEVLPKSARIFHHGLYAGILKNAGDFRKATDPYAGAVSFGGRRPQRLKMRFSGSPPEDISDDLGDAFSVLQDTDAPKAASIEFYMRFNRVHPFYDANGRISRLIVTIYLHTQGWYIDWEALDRKKKEFLRRMNKCHKRAPAHVDYYDEDLYRTYFDIVLSFWTRYIHSIDSLNE</sequence>
<organism evidence="2 3">
    <name type="scientific">Longimonas halophila</name>
    <dbReference type="NCBI Taxonomy" id="1469170"/>
    <lineage>
        <taxon>Bacteria</taxon>
        <taxon>Pseudomonadati</taxon>
        <taxon>Rhodothermota</taxon>
        <taxon>Rhodothermia</taxon>
        <taxon>Rhodothermales</taxon>
        <taxon>Salisaetaceae</taxon>
        <taxon>Longimonas</taxon>
    </lineage>
</organism>
<gene>
    <name evidence="2" type="ORF">CRI93_09715</name>
</gene>
<accession>A0A2H3NWQ1</accession>
<dbReference type="SUPFAM" id="SSF140931">
    <property type="entry name" value="Fic-like"/>
    <property type="match status" value="1"/>
</dbReference>
<dbReference type="Gene3D" id="1.10.3290.10">
    <property type="entry name" value="Fido-like domain"/>
    <property type="match status" value="1"/>
</dbReference>
<dbReference type="AlphaFoldDB" id="A0A2H3NWQ1"/>
<protein>
    <recommendedName>
        <fullName evidence="1">Fido domain-containing protein</fullName>
    </recommendedName>
</protein>
<keyword evidence="3" id="KW-1185">Reference proteome</keyword>
<dbReference type="Proteomes" id="UP000221024">
    <property type="component" value="Unassembled WGS sequence"/>
</dbReference>
<feature type="domain" description="Fido" evidence="1">
    <location>
        <begin position="25"/>
        <end position="170"/>
    </location>
</feature>
<proteinExistence type="predicted"/>
<dbReference type="PROSITE" id="PS51459">
    <property type="entry name" value="FIDO"/>
    <property type="match status" value="1"/>
</dbReference>
<comment type="caution">
    <text evidence="2">The sequence shown here is derived from an EMBL/GenBank/DDBJ whole genome shotgun (WGS) entry which is preliminary data.</text>
</comment>
<dbReference type="InterPro" id="IPR036597">
    <property type="entry name" value="Fido-like_dom_sf"/>
</dbReference>
<evidence type="ECO:0000259" key="1">
    <source>
        <dbReference type="PROSITE" id="PS51459"/>
    </source>
</evidence>
<dbReference type="Pfam" id="PF02661">
    <property type="entry name" value="Fic"/>
    <property type="match status" value="1"/>
</dbReference>
<name>A0A2H3NWQ1_9BACT</name>